<evidence type="ECO:0000256" key="1">
    <source>
        <dbReference type="SAM" id="SignalP"/>
    </source>
</evidence>
<feature type="chain" id="PRO_5015871963" evidence="1">
    <location>
        <begin position="21"/>
        <end position="214"/>
    </location>
</feature>
<organism evidence="2 3">
    <name type="scientific">Ancylobacter novellus</name>
    <name type="common">Thiobacillus novellus</name>
    <dbReference type="NCBI Taxonomy" id="921"/>
    <lineage>
        <taxon>Bacteria</taxon>
        <taxon>Pseudomonadati</taxon>
        <taxon>Pseudomonadota</taxon>
        <taxon>Alphaproteobacteria</taxon>
        <taxon>Hyphomicrobiales</taxon>
        <taxon>Xanthobacteraceae</taxon>
        <taxon>Ancylobacter</taxon>
    </lineage>
</organism>
<comment type="caution">
    <text evidence="2">The sequence shown here is derived from an EMBL/GenBank/DDBJ whole genome shotgun (WGS) entry which is preliminary data.</text>
</comment>
<evidence type="ECO:0000313" key="2">
    <source>
        <dbReference type="EMBL" id="PZQ83898.1"/>
    </source>
</evidence>
<dbReference type="AlphaFoldDB" id="A0A2W5R263"/>
<sequence>MKTLFLALAVLLVGTALARADDTRLDLSHVERVEISGDAASVRLTARPGGPFQARLVERRSGWLEGAVLRVEARTPSMFEASDCVVELTADLPPDVSVRIDLAAVQARLDGAFAAFDTQARAGDISVVGTVERVDLRGAALRAQLDLGEAAPPAPRAVNLAVGSLDAEVTLPARATVGWQVDAKAALVDTARANDRDGATQIRVSADFLRLSIH</sequence>
<protein>
    <submittedName>
        <fullName evidence="2">Uncharacterized protein</fullName>
    </submittedName>
</protein>
<keyword evidence="1" id="KW-0732">Signal</keyword>
<proteinExistence type="predicted"/>
<gene>
    <name evidence="2" type="ORF">DI549_06300</name>
</gene>
<evidence type="ECO:0000313" key="3">
    <source>
        <dbReference type="Proteomes" id="UP000248887"/>
    </source>
</evidence>
<reference evidence="2 3" key="1">
    <citation type="submission" date="2017-08" db="EMBL/GenBank/DDBJ databases">
        <title>Infants hospitalized years apart are colonized by the same room-sourced microbial strains.</title>
        <authorList>
            <person name="Brooks B."/>
            <person name="Olm M.R."/>
            <person name="Firek B.A."/>
            <person name="Baker R."/>
            <person name="Thomas B.C."/>
            <person name="Morowitz M.J."/>
            <person name="Banfield J.F."/>
        </authorList>
    </citation>
    <scope>NUCLEOTIDE SEQUENCE [LARGE SCALE GENOMIC DNA]</scope>
    <source>
        <strain evidence="2">S2_005_001_R2_27</strain>
    </source>
</reference>
<name>A0A2W5R263_ANCNO</name>
<accession>A0A2W5R263</accession>
<feature type="signal peptide" evidence="1">
    <location>
        <begin position="1"/>
        <end position="20"/>
    </location>
</feature>
<dbReference type="Proteomes" id="UP000248887">
    <property type="component" value="Unassembled WGS sequence"/>
</dbReference>
<dbReference type="EMBL" id="QFQD01000015">
    <property type="protein sequence ID" value="PZQ83898.1"/>
    <property type="molecule type" value="Genomic_DNA"/>
</dbReference>